<proteinExistence type="predicted"/>
<keyword evidence="5 6" id="KW-0472">Membrane</keyword>
<evidence type="ECO:0000256" key="5">
    <source>
        <dbReference type="ARBA" id="ARBA00023136"/>
    </source>
</evidence>
<feature type="transmembrane region" description="Helical" evidence="6">
    <location>
        <begin position="88"/>
        <end position="108"/>
    </location>
</feature>
<feature type="transmembrane region" description="Helical" evidence="6">
    <location>
        <begin position="341"/>
        <end position="363"/>
    </location>
</feature>
<dbReference type="PANTHER" id="PTHR30250:SF21">
    <property type="entry name" value="LIPID II FLIPPASE MURJ"/>
    <property type="match status" value="1"/>
</dbReference>
<dbReference type="CDD" id="cd13124">
    <property type="entry name" value="MATE_SpoVB_like"/>
    <property type="match status" value="1"/>
</dbReference>
<name>A0A2W1NU58_PAEXE</name>
<dbReference type="OrthoDB" id="9775950at2"/>
<feature type="transmembrane region" description="Helical" evidence="6">
    <location>
        <begin position="433"/>
        <end position="452"/>
    </location>
</feature>
<evidence type="ECO:0000256" key="4">
    <source>
        <dbReference type="ARBA" id="ARBA00022989"/>
    </source>
</evidence>
<keyword evidence="4 6" id="KW-1133">Transmembrane helix</keyword>
<evidence type="ECO:0000256" key="3">
    <source>
        <dbReference type="ARBA" id="ARBA00022692"/>
    </source>
</evidence>
<dbReference type="Pfam" id="PF01943">
    <property type="entry name" value="Polysacc_synt"/>
    <property type="match status" value="1"/>
</dbReference>
<feature type="transmembrane region" description="Helical" evidence="6">
    <location>
        <begin position="505"/>
        <end position="525"/>
    </location>
</feature>
<feature type="transmembrane region" description="Helical" evidence="6">
    <location>
        <begin position="120"/>
        <end position="143"/>
    </location>
</feature>
<dbReference type="EMBL" id="NHRJ02000003">
    <property type="protein sequence ID" value="PZE21286.1"/>
    <property type="molecule type" value="Genomic_DNA"/>
</dbReference>
<evidence type="ECO:0000313" key="8">
    <source>
        <dbReference type="Proteomes" id="UP000214746"/>
    </source>
</evidence>
<dbReference type="InterPro" id="IPR050833">
    <property type="entry name" value="Poly_Biosynth_Transport"/>
</dbReference>
<feature type="transmembrane region" description="Helical" evidence="6">
    <location>
        <begin position="409"/>
        <end position="427"/>
    </location>
</feature>
<dbReference type="PANTHER" id="PTHR30250">
    <property type="entry name" value="PST FAMILY PREDICTED COLANIC ACID TRANSPORTER"/>
    <property type="match status" value="1"/>
</dbReference>
<sequence>MLSKDSLVKGTFILTVAALIARLLGVVQRIPLIVLLGDLGMAAYGVAFNLYAMLLVIATAGIPSALSKMISERTALGQHAEANRIYRAALLFAAAAGVVMTLLLYVFAPYYADGTANPQAVLPIQALAPALLLFPLIAIMRGYFQGRRMMMPNGLSQIIEQIFRVGASVGLAYVLLDYSLDWAVAGASFGGVVGSVAAAAVMVYYSLKLRRTDRAEGLLAGAADTWVSPSTARSNPLTYKSIYAQLFKISIPIVIFSLTVTLIYTIDSSIVTLLLMGQLGQAQAQEILGILLGRAQSLAGIPIILAVALSQSVVPIISAAYSRGDMSQVSQHTSKVLQLSLLTGIPMALIICVAAGPIDALVFGNDRGSVIVDQFAAPIIIVLTISSIFQIVMQTSGAVLMGMGKMKPLMLHVAVGIAVKLIGSYLLAPVLGIYGIIAATGLCFIVMTVLNLRVLRQVVSFRVLGRRRWTGLIVVTSVITAIGAVLNWVTGTYIQPFGHPRADAFVQTVILCLTAGGLYPLLLFITRTVSVADIQHMPGPVQRLIGRVAPRLLRARQESTNT</sequence>
<dbReference type="GO" id="GO:0005886">
    <property type="term" value="C:plasma membrane"/>
    <property type="evidence" value="ECO:0007669"/>
    <property type="project" value="UniProtKB-SubCell"/>
</dbReference>
<protein>
    <submittedName>
        <fullName evidence="7">Polysaccharide biosynthesis protein</fullName>
    </submittedName>
</protein>
<feature type="transmembrane region" description="Helical" evidence="6">
    <location>
        <begin position="375"/>
        <end position="402"/>
    </location>
</feature>
<feature type="transmembrane region" description="Helical" evidence="6">
    <location>
        <begin position="12"/>
        <end position="36"/>
    </location>
</feature>
<evidence type="ECO:0000313" key="7">
    <source>
        <dbReference type="EMBL" id="PZE21286.1"/>
    </source>
</evidence>
<comment type="caution">
    <text evidence="7">The sequence shown here is derived from an EMBL/GenBank/DDBJ whole genome shotgun (WGS) entry which is preliminary data.</text>
</comment>
<dbReference type="AlphaFoldDB" id="A0A2W1NU58"/>
<dbReference type="PIRSF" id="PIRSF038958">
    <property type="entry name" value="PG_synth_SpoVB"/>
    <property type="match status" value="1"/>
</dbReference>
<organism evidence="7 8">
    <name type="scientific">Paenibacillus xerothermodurans</name>
    <dbReference type="NCBI Taxonomy" id="1977292"/>
    <lineage>
        <taxon>Bacteria</taxon>
        <taxon>Bacillati</taxon>
        <taxon>Bacillota</taxon>
        <taxon>Bacilli</taxon>
        <taxon>Bacillales</taxon>
        <taxon>Paenibacillaceae</taxon>
        <taxon>Paenibacillus</taxon>
    </lineage>
</organism>
<dbReference type="RefSeq" id="WP_089199482.1">
    <property type="nucleotide sequence ID" value="NZ_NHRJ02000003.1"/>
</dbReference>
<feature type="transmembrane region" description="Helical" evidence="6">
    <location>
        <begin position="246"/>
        <end position="266"/>
    </location>
</feature>
<reference evidence="7" key="1">
    <citation type="submission" date="2018-06" db="EMBL/GenBank/DDBJ databases">
        <title>Paenibacillus xerothermodurans sp. nov. an extremely dry heat resistant spore forming bacterium isolated from the soil of Cape Canaveral, Florida.</title>
        <authorList>
            <person name="Seuylemezian A."/>
            <person name="Kaur N."/>
            <person name="Patil P."/>
            <person name="Patil P."/>
            <person name="Mayilraj S."/>
            <person name="Vaishampayan P."/>
        </authorList>
    </citation>
    <scope>NUCLEOTIDE SEQUENCE [LARGE SCALE GENOMIC DNA]</scope>
    <source>
        <strain evidence="7">ATCC 27380</strain>
    </source>
</reference>
<comment type="subcellular location">
    <subcellularLocation>
        <location evidence="1">Cell membrane</location>
        <topology evidence="1">Multi-pass membrane protein</topology>
    </subcellularLocation>
</comment>
<evidence type="ECO:0000256" key="1">
    <source>
        <dbReference type="ARBA" id="ARBA00004651"/>
    </source>
</evidence>
<dbReference type="Proteomes" id="UP000214746">
    <property type="component" value="Unassembled WGS sequence"/>
</dbReference>
<dbReference type="InterPro" id="IPR024923">
    <property type="entry name" value="PG_synth_SpoVB"/>
</dbReference>
<evidence type="ECO:0000256" key="2">
    <source>
        <dbReference type="ARBA" id="ARBA00022475"/>
    </source>
</evidence>
<keyword evidence="2" id="KW-1003">Cell membrane</keyword>
<feature type="transmembrane region" description="Helical" evidence="6">
    <location>
        <begin position="182"/>
        <end position="205"/>
    </location>
</feature>
<gene>
    <name evidence="7" type="ORF">CBW46_007920</name>
</gene>
<evidence type="ECO:0000256" key="6">
    <source>
        <dbReference type="SAM" id="Phobius"/>
    </source>
</evidence>
<dbReference type="InterPro" id="IPR002797">
    <property type="entry name" value="Polysacc_synth"/>
</dbReference>
<feature type="transmembrane region" description="Helical" evidence="6">
    <location>
        <begin position="155"/>
        <end position="176"/>
    </location>
</feature>
<feature type="transmembrane region" description="Helical" evidence="6">
    <location>
        <begin position="472"/>
        <end position="493"/>
    </location>
</feature>
<keyword evidence="8" id="KW-1185">Reference proteome</keyword>
<feature type="transmembrane region" description="Helical" evidence="6">
    <location>
        <begin position="42"/>
        <end position="67"/>
    </location>
</feature>
<keyword evidence="3 6" id="KW-0812">Transmembrane</keyword>
<feature type="transmembrane region" description="Helical" evidence="6">
    <location>
        <begin position="298"/>
        <end position="321"/>
    </location>
</feature>
<accession>A0A2W1NU58</accession>